<dbReference type="AlphaFoldDB" id="A0A1H0KDF3"/>
<proteinExistence type="predicted"/>
<evidence type="ECO:0000313" key="2">
    <source>
        <dbReference type="Proteomes" id="UP000198778"/>
    </source>
</evidence>
<name>A0A1H0KDF3_9BACI</name>
<reference evidence="2" key="1">
    <citation type="submission" date="2016-10" db="EMBL/GenBank/DDBJ databases">
        <authorList>
            <person name="Varghese N."/>
            <person name="Submissions S."/>
        </authorList>
    </citation>
    <scope>NUCLEOTIDE SEQUENCE [LARGE SCALE GENOMIC DNA]</scope>
    <source>
        <strain evidence="2">CGMCC 1.10369</strain>
    </source>
</reference>
<dbReference type="EMBL" id="FNIL01000017">
    <property type="protein sequence ID" value="SDO53850.1"/>
    <property type="molecule type" value="Genomic_DNA"/>
</dbReference>
<accession>A0A1H0KDF3</accession>
<protein>
    <submittedName>
        <fullName evidence="1">Uncharacterized protein</fullName>
    </submittedName>
</protein>
<sequence>MNRAAHMLLQVVDVRKTPQKREVSIARFYVSIADLDVSIA</sequence>
<dbReference type="Proteomes" id="UP000198778">
    <property type="component" value="Unassembled WGS sequence"/>
</dbReference>
<keyword evidence="2" id="KW-1185">Reference proteome</keyword>
<feature type="non-terminal residue" evidence="1">
    <location>
        <position position="40"/>
    </location>
</feature>
<evidence type="ECO:0000313" key="1">
    <source>
        <dbReference type="EMBL" id="SDO53850.1"/>
    </source>
</evidence>
<organism evidence="1 2">
    <name type="scientific">Alkalicoccus daliensis</name>
    <dbReference type="NCBI Taxonomy" id="745820"/>
    <lineage>
        <taxon>Bacteria</taxon>
        <taxon>Bacillati</taxon>
        <taxon>Bacillota</taxon>
        <taxon>Bacilli</taxon>
        <taxon>Bacillales</taxon>
        <taxon>Bacillaceae</taxon>
        <taxon>Alkalicoccus</taxon>
    </lineage>
</organism>
<gene>
    <name evidence="1" type="ORF">SAMN04488053_11723</name>
</gene>